<organism evidence="1 2">
    <name type="scientific">Methanocorpusculum labreanum (strain ATCC 43576 / DSM 4855 / Z)</name>
    <dbReference type="NCBI Taxonomy" id="410358"/>
    <lineage>
        <taxon>Archaea</taxon>
        <taxon>Methanobacteriati</taxon>
        <taxon>Methanobacteriota</taxon>
        <taxon>Stenosarchaea group</taxon>
        <taxon>Methanomicrobia</taxon>
        <taxon>Methanomicrobiales</taxon>
        <taxon>Methanocorpusculaceae</taxon>
        <taxon>Methanocorpusculum</taxon>
    </lineage>
</organism>
<proteinExistence type="predicted"/>
<reference evidence="1 2" key="1">
    <citation type="journal article" date="2009" name="Stand. Genomic Sci.">
        <title>Complete genome sequence of Methanocorpusculum labreanum type strain Z.</title>
        <authorList>
            <person name="Anderson I.J."/>
            <person name="Sieprawska-Lupa M."/>
            <person name="Goltsman E."/>
            <person name="Lapidus A."/>
            <person name="Copeland A."/>
            <person name="Glavina Del Rio T."/>
            <person name="Tice H."/>
            <person name="Dalin E."/>
            <person name="Barry K."/>
            <person name="Pitluck S."/>
            <person name="Hauser L."/>
            <person name="Land M."/>
            <person name="Lucas S."/>
            <person name="Richardson P."/>
            <person name="Whitman W.B."/>
            <person name="Kyrpides N.C."/>
        </authorList>
    </citation>
    <scope>NUCLEOTIDE SEQUENCE [LARGE SCALE GENOMIC DNA]</scope>
    <source>
        <strain evidence="2">ATCC 43576 / DSM 4855 / Z</strain>
    </source>
</reference>
<dbReference type="AlphaFoldDB" id="A2STE1"/>
<dbReference type="RefSeq" id="WP_011833800.1">
    <property type="nucleotide sequence ID" value="NC_008942.1"/>
</dbReference>
<sequence length="384" mass="44875">MSITHHRYPLKNNRQLNQLSLIIPTYNRPFYLSRCLWYLSQSPYNEIIVADSSDEKINIKNKKTINTLQNKYDVNITYLSYPPEIEPYGGDIYRKWADSLKHVNTKYSVFCTDKEFLIPSTLCKCIEYLETHKDCDVAEGNYYYIESPSAGKYRTRAMYPTKCSLLQTDAVARLNAAKTGKNISSNQMALRRSDFHKKLYKTLTDEKINDIRFGEFSLEFLSIIRSKSIYLDLPFRYRDICNLTPSGILQKQESSSLRYPTLDTYISEGIYDYYYARFLNSMSNEIAKNSSYDREQSRTFANEILPQIIRMRGFYGNTKLTEAPLWYLWRHTPTCIKDFAGRIVPKQYLDYSSDFPDEAKPILSLIETTKHLYATDTPVCNGDM</sequence>
<dbReference type="eggNOG" id="arCOG01381">
    <property type="taxonomic scope" value="Archaea"/>
</dbReference>
<dbReference type="HOGENOM" id="CLU_718894_0_0_2"/>
<evidence type="ECO:0008006" key="3">
    <source>
        <dbReference type="Google" id="ProtNLM"/>
    </source>
</evidence>
<dbReference type="EMBL" id="CP000559">
    <property type="protein sequence ID" value="ABN07597.1"/>
    <property type="molecule type" value="Genomic_DNA"/>
</dbReference>
<protein>
    <recommendedName>
        <fullName evidence="3">Glycosyl transferase, family 2</fullName>
    </recommendedName>
</protein>
<dbReference type="Proteomes" id="UP000000365">
    <property type="component" value="Chromosome"/>
</dbReference>
<evidence type="ECO:0000313" key="2">
    <source>
        <dbReference type="Proteomes" id="UP000000365"/>
    </source>
</evidence>
<dbReference type="GeneID" id="4795975"/>
<keyword evidence="2" id="KW-1185">Reference proteome</keyword>
<gene>
    <name evidence="1" type="ordered locus">Mlab_1432</name>
</gene>
<name>A2STE1_METLZ</name>
<dbReference type="KEGG" id="mla:Mlab_1432"/>
<dbReference type="NCBIfam" id="TIGR04440">
    <property type="entry name" value="glyco_TIGR04440"/>
    <property type="match status" value="1"/>
</dbReference>
<dbReference type="SUPFAM" id="SSF53448">
    <property type="entry name" value="Nucleotide-diphospho-sugar transferases"/>
    <property type="match status" value="1"/>
</dbReference>
<accession>A2STE1</accession>
<dbReference type="Gene3D" id="3.90.550.10">
    <property type="entry name" value="Spore Coat Polysaccharide Biosynthesis Protein SpsA, Chain A"/>
    <property type="match status" value="1"/>
</dbReference>
<dbReference type="InterPro" id="IPR031042">
    <property type="entry name" value="Glyco_TIGR04440"/>
</dbReference>
<dbReference type="InterPro" id="IPR029044">
    <property type="entry name" value="Nucleotide-diphossugar_trans"/>
</dbReference>
<evidence type="ECO:0000313" key="1">
    <source>
        <dbReference type="EMBL" id="ABN07597.1"/>
    </source>
</evidence>